<proteinExistence type="inferred from homology"/>
<evidence type="ECO:0000313" key="5">
    <source>
        <dbReference type="EMBL" id="CAI9618742.1"/>
    </source>
</evidence>
<dbReference type="SUPFAM" id="SSF53335">
    <property type="entry name" value="S-adenosyl-L-methionine-dependent methyltransferases"/>
    <property type="match status" value="1"/>
</dbReference>
<dbReference type="PROSITE" id="PS51681">
    <property type="entry name" value="SAM_MT_NNMT_PNMT_TEMT"/>
    <property type="match status" value="1"/>
</dbReference>
<accession>A0ABN9HDM7</accession>
<evidence type="ECO:0000256" key="1">
    <source>
        <dbReference type="ARBA" id="ARBA00007996"/>
    </source>
</evidence>
<keyword evidence="3" id="KW-0808">Transferase</keyword>
<keyword evidence="6" id="KW-1185">Reference proteome</keyword>
<comment type="caution">
    <text evidence="5">The sequence shown here is derived from an EMBL/GenBank/DDBJ whole genome shotgun (WGS) entry which is preliminary data.</text>
</comment>
<name>A0ABN9HDM7_9NEOB</name>
<dbReference type="Pfam" id="PF01234">
    <property type="entry name" value="NNMT_PNMT_TEMT"/>
    <property type="match status" value="1"/>
</dbReference>
<evidence type="ECO:0000256" key="3">
    <source>
        <dbReference type="ARBA" id="ARBA00022679"/>
    </source>
</evidence>
<comment type="similarity">
    <text evidence="1">Belongs to the class I-like SAM-binding methyltransferase superfamily. NNMT/PNMT/TEMT family.</text>
</comment>
<sequence>MEPGSHKFYHIDSFHSRNFLETYYSSKPEMPFTYEAFIYPMEKFNSAFSTGDIKGDVLIDISAGPIIHHLYLAHEYFKDIILLKPTDHCILEVKKWKNSRTGAFDWSHTCTLATEMAGKSDQCEDKEIGLRAAIAHVIKFDLSKKNLTDPIALPQADCLIFWGVLETISKDLDDFVRNFRRFSNLLKPGGHLLYYGLLNNTFFVVGGERFHTVKYNESDLTSMLNNEGFVISHLEVSQRKAES</sequence>
<dbReference type="PANTHER" id="PTHR10867:SF44">
    <property type="entry name" value="NICOTINAMIDE N-METHYLTRANSFERASE ISOFORM X2"/>
    <property type="match status" value="1"/>
</dbReference>
<gene>
    <name evidence="5" type="ORF">SPARVUS_LOCUS15721754</name>
</gene>
<keyword evidence="2" id="KW-0489">Methyltransferase</keyword>
<protein>
    <submittedName>
        <fullName evidence="5">Uncharacterized protein</fullName>
    </submittedName>
</protein>
<dbReference type="InterPro" id="IPR000940">
    <property type="entry name" value="NNMT_TEMT_trans"/>
</dbReference>
<dbReference type="Gene3D" id="3.40.50.150">
    <property type="entry name" value="Vaccinia Virus protein VP39"/>
    <property type="match status" value="1"/>
</dbReference>
<feature type="non-terminal residue" evidence="5">
    <location>
        <position position="243"/>
    </location>
</feature>
<evidence type="ECO:0000256" key="4">
    <source>
        <dbReference type="ARBA" id="ARBA00022691"/>
    </source>
</evidence>
<dbReference type="PANTHER" id="PTHR10867">
    <property type="entry name" value="NNMT/PNMT/TEMT FAMILY MEMBER"/>
    <property type="match status" value="1"/>
</dbReference>
<dbReference type="EMBL" id="CATNWA010020516">
    <property type="protein sequence ID" value="CAI9618742.1"/>
    <property type="molecule type" value="Genomic_DNA"/>
</dbReference>
<keyword evidence="4" id="KW-0949">S-adenosyl-L-methionine</keyword>
<organism evidence="5 6">
    <name type="scientific">Staurois parvus</name>
    <dbReference type="NCBI Taxonomy" id="386267"/>
    <lineage>
        <taxon>Eukaryota</taxon>
        <taxon>Metazoa</taxon>
        <taxon>Chordata</taxon>
        <taxon>Craniata</taxon>
        <taxon>Vertebrata</taxon>
        <taxon>Euteleostomi</taxon>
        <taxon>Amphibia</taxon>
        <taxon>Batrachia</taxon>
        <taxon>Anura</taxon>
        <taxon>Neobatrachia</taxon>
        <taxon>Ranoidea</taxon>
        <taxon>Ranidae</taxon>
        <taxon>Staurois</taxon>
    </lineage>
</organism>
<evidence type="ECO:0000256" key="2">
    <source>
        <dbReference type="ARBA" id="ARBA00022603"/>
    </source>
</evidence>
<dbReference type="InterPro" id="IPR029063">
    <property type="entry name" value="SAM-dependent_MTases_sf"/>
</dbReference>
<evidence type="ECO:0000313" key="6">
    <source>
        <dbReference type="Proteomes" id="UP001162483"/>
    </source>
</evidence>
<reference evidence="5" key="1">
    <citation type="submission" date="2023-05" db="EMBL/GenBank/DDBJ databases">
        <authorList>
            <person name="Stuckert A."/>
        </authorList>
    </citation>
    <scope>NUCLEOTIDE SEQUENCE</scope>
</reference>
<dbReference type="Proteomes" id="UP001162483">
    <property type="component" value="Unassembled WGS sequence"/>
</dbReference>